<dbReference type="SUPFAM" id="SSF56349">
    <property type="entry name" value="DNA breaking-rejoining enzymes"/>
    <property type="match status" value="1"/>
</dbReference>
<sequence>MRANARTKHVLTVHHVHRTQELDVTNKKVSKAAVRRLAQEINSRHQGRQLPRELQLLLDGYTPASIAPQTYQSVKPTMNEIMRRTTTTGPEKFRQQRQYVAQLAAWSHEHGLSLEPELLLTVGRIVTFIASPRCAHLSDASRADLRSDLLEIAKQANPAYDGIRRAQPIARPRVKPPYLPAEAATIVRVARNQKTAVRRQSMCAVVGLGLGAGLDSTDIKPLRRCHVVEVDTNQLDVHVSGRRPRIVPVRNRYVDLVRDGLTGLRPNDLVIGRNEDRKDVVNRVVAQAVIPSTCPHVEQTRLRATYLAELIQINLPLLDLLDIAGLKSVQTLVDIARYLREQESDR</sequence>
<evidence type="ECO:0008006" key="3">
    <source>
        <dbReference type="Google" id="ProtNLM"/>
    </source>
</evidence>
<keyword evidence="2" id="KW-1185">Reference proteome</keyword>
<name>A0A8J3ESP7_9ACTN</name>
<evidence type="ECO:0000313" key="2">
    <source>
        <dbReference type="Proteomes" id="UP000650511"/>
    </source>
</evidence>
<reference evidence="1" key="2">
    <citation type="submission" date="2020-09" db="EMBL/GenBank/DDBJ databases">
        <authorList>
            <person name="Sun Q."/>
            <person name="Zhou Y."/>
        </authorList>
    </citation>
    <scope>NUCLEOTIDE SEQUENCE</scope>
    <source>
        <strain evidence="1">CGMCC 1.14988</strain>
    </source>
</reference>
<proteinExistence type="predicted"/>
<comment type="caution">
    <text evidence="1">The sequence shown here is derived from an EMBL/GenBank/DDBJ whole genome shotgun (WGS) entry which is preliminary data.</text>
</comment>
<dbReference type="AlphaFoldDB" id="A0A8J3ESP7"/>
<organism evidence="1 2">
    <name type="scientific">Egicoccus halophilus</name>
    <dbReference type="NCBI Taxonomy" id="1670830"/>
    <lineage>
        <taxon>Bacteria</taxon>
        <taxon>Bacillati</taxon>
        <taxon>Actinomycetota</taxon>
        <taxon>Nitriliruptoria</taxon>
        <taxon>Egicoccales</taxon>
        <taxon>Egicoccaceae</taxon>
        <taxon>Egicoccus</taxon>
    </lineage>
</organism>
<dbReference type="EMBL" id="BMHA01000010">
    <property type="protein sequence ID" value="GGI07874.1"/>
    <property type="molecule type" value="Genomic_DNA"/>
</dbReference>
<gene>
    <name evidence="1" type="ORF">GCM10011354_26260</name>
</gene>
<dbReference type="InterPro" id="IPR011010">
    <property type="entry name" value="DNA_brk_join_enz"/>
</dbReference>
<reference evidence="1" key="1">
    <citation type="journal article" date="2014" name="Int. J. Syst. Evol. Microbiol.">
        <title>Complete genome sequence of Corynebacterium casei LMG S-19264T (=DSM 44701T), isolated from a smear-ripened cheese.</title>
        <authorList>
            <consortium name="US DOE Joint Genome Institute (JGI-PGF)"/>
            <person name="Walter F."/>
            <person name="Albersmeier A."/>
            <person name="Kalinowski J."/>
            <person name="Ruckert C."/>
        </authorList>
    </citation>
    <scope>NUCLEOTIDE SEQUENCE</scope>
    <source>
        <strain evidence="1">CGMCC 1.14988</strain>
    </source>
</reference>
<accession>A0A8J3ESP7</accession>
<protein>
    <recommendedName>
        <fullName evidence="3">Tyr recombinase domain-containing protein</fullName>
    </recommendedName>
</protein>
<dbReference type="GO" id="GO:0003677">
    <property type="term" value="F:DNA binding"/>
    <property type="evidence" value="ECO:0007669"/>
    <property type="project" value="InterPro"/>
</dbReference>
<evidence type="ECO:0000313" key="1">
    <source>
        <dbReference type="EMBL" id="GGI07874.1"/>
    </source>
</evidence>
<dbReference type="Proteomes" id="UP000650511">
    <property type="component" value="Unassembled WGS sequence"/>
</dbReference>